<evidence type="ECO:0000259" key="4">
    <source>
        <dbReference type="PROSITE" id="PS51194"/>
    </source>
</evidence>
<dbReference type="CDD" id="cd18004">
    <property type="entry name" value="DEXHc_RAD54"/>
    <property type="match status" value="1"/>
</dbReference>
<reference evidence="5 6" key="1">
    <citation type="submission" date="2016-11" db="EMBL/GenBank/DDBJ databases">
        <title>The macronuclear genome of Stentor coeruleus: a giant cell with tiny introns.</title>
        <authorList>
            <person name="Slabodnick M."/>
            <person name="Ruby J.G."/>
            <person name="Reiff S.B."/>
            <person name="Swart E.C."/>
            <person name="Gosai S."/>
            <person name="Prabakaran S."/>
            <person name="Witkowska E."/>
            <person name="Larue G.E."/>
            <person name="Fisher S."/>
            <person name="Freeman R.M."/>
            <person name="Gunawardena J."/>
            <person name="Chu W."/>
            <person name="Stover N.A."/>
            <person name="Gregory B.D."/>
            <person name="Nowacki M."/>
            <person name="Derisi J."/>
            <person name="Roy S.W."/>
            <person name="Marshall W.F."/>
            <person name="Sood P."/>
        </authorList>
    </citation>
    <scope>NUCLEOTIDE SEQUENCE [LARGE SCALE GENOMIC DNA]</scope>
    <source>
        <strain evidence="5">WM001</strain>
    </source>
</reference>
<dbReference type="GO" id="GO:0007131">
    <property type="term" value="P:reciprocal meiotic recombination"/>
    <property type="evidence" value="ECO:0007669"/>
    <property type="project" value="TreeGrafter"/>
</dbReference>
<dbReference type="GO" id="GO:0005524">
    <property type="term" value="F:ATP binding"/>
    <property type="evidence" value="ECO:0007669"/>
    <property type="project" value="InterPro"/>
</dbReference>
<evidence type="ECO:0000313" key="6">
    <source>
        <dbReference type="Proteomes" id="UP000187209"/>
    </source>
</evidence>
<feature type="domain" description="Helicase ATP-binding" evidence="3">
    <location>
        <begin position="470"/>
        <end position="639"/>
    </location>
</feature>
<dbReference type="InterPro" id="IPR000330">
    <property type="entry name" value="SNF2_N"/>
</dbReference>
<comment type="caution">
    <text evidence="5">The sequence shown here is derived from an EMBL/GenBank/DDBJ whole genome shotgun (WGS) entry which is preliminary data.</text>
</comment>
<dbReference type="InterPro" id="IPR050496">
    <property type="entry name" value="SNF2_RAD54_helicase_repair"/>
</dbReference>
<dbReference type="Gene3D" id="1.20.120.850">
    <property type="entry name" value="SWI2/SNF2 ATPases, N-terminal domain"/>
    <property type="match status" value="1"/>
</dbReference>
<dbReference type="InterPro" id="IPR001650">
    <property type="entry name" value="Helicase_C-like"/>
</dbReference>
<dbReference type="Gene3D" id="3.40.50.10810">
    <property type="entry name" value="Tandem AAA-ATPase domain"/>
    <property type="match status" value="1"/>
</dbReference>
<dbReference type="PANTHER" id="PTHR45629:SF7">
    <property type="entry name" value="DNA EXCISION REPAIR PROTEIN ERCC-6-RELATED"/>
    <property type="match status" value="1"/>
</dbReference>
<dbReference type="InterPro" id="IPR027417">
    <property type="entry name" value="P-loop_NTPase"/>
</dbReference>
<name>A0A1R2BYN2_9CILI</name>
<feature type="domain" description="Helicase C-terminal" evidence="4">
    <location>
        <begin position="792"/>
        <end position="955"/>
    </location>
</feature>
<keyword evidence="6" id="KW-1185">Reference proteome</keyword>
<dbReference type="Gene3D" id="3.40.50.300">
    <property type="entry name" value="P-loop containing nucleotide triphosphate hydrolases"/>
    <property type="match status" value="1"/>
</dbReference>
<dbReference type="GO" id="GO:0005634">
    <property type="term" value="C:nucleus"/>
    <property type="evidence" value="ECO:0007669"/>
    <property type="project" value="TreeGrafter"/>
</dbReference>
<organism evidence="5 6">
    <name type="scientific">Stentor coeruleus</name>
    <dbReference type="NCBI Taxonomy" id="5963"/>
    <lineage>
        <taxon>Eukaryota</taxon>
        <taxon>Sar</taxon>
        <taxon>Alveolata</taxon>
        <taxon>Ciliophora</taxon>
        <taxon>Postciliodesmatophora</taxon>
        <taxon>Heterotrichea</taxon>
        <taxon>Heterotrichida</taxon>
        <taxon>Stentoridae</taxon>
        <taxon>Stentor</taxon>
    </lineage>
</organism>
<dbReference type="GO" id="GO:0015616">
    <property type="term" value="F:DNA translocase activity"/>
    <property type="evidence" value="ECO:0007669"/>
    <property type="project" value="TreeGrafter"/>
</dbReference>
<feature type="region of interest" description="Disordered" evidence="2">
    <location>
        <begin position="1017"/>
        <end position="1037"/>
    </location>
</feature>
<dbReference type="SMART" id="SM00490">
    <property type="entry name" value="HELICc"/>
    <property type="match status" value="1"/>
</dbReference>
<accession>A0A1R2BYN2</accession>
<dbReference type="Pfam" id="PF00176">
    <property type="entry name" value="SNF2-rel_dom"/>
    <property type="match status" value="1"/>
</dbReference>
<dbReference type="InterPro" id="IPR049730">
    <property type="entry name" value="SNF2/RAD54-like_C"/>
</dbReference>
<evidence type="ECO:0000256" key="2">
    <source>
        <dbReference type="SAM" id="MobiDB-lite"/>
    </source>
</evidence>
<evidence type="ECO:0000256" key="1">
    <source>
        <dbReference type="ARBA" id="ARBA00022801"/>
    </source>
</evidence>
<gene>
    <name evidence="5" type="ORF">SteCoe_17725</name>
</gene>
<dbReference type="Pfam" id="PF00271">
    <property type="entry name" value="Helicase_C"/>
    <property type="match status" value="1"/>
</dbReference>
<sequence length="1037" mass="117217">MNLKKGGVLDCLLTSEYKPEKPNLLKNYNIVRRAPLFSDMKDNKSLDFGEKTLTLDLQNEKTPEVKFAYKTNNDKSANEHTIYKGIEGNVVYNDNALVNKELDGLGKYYDEQDDNKFVDLSLKKLDCIELRNYEEKTQDINYSGGFTVFNRFKKIEDSEKKNSADKIGDCVEGCIDKLLEVNKSDEECRLVGGNTFNDLKADDLVGNDVEIDKNCRENYDFLKENLTSVVKNCNNQLDNVLNALDTPKTSSPKINLCQSDLLQSLISPINSCLTLGTLPKSQDECKFLRKTQTQNNNSSNILQPTNRSIQTQIPIITDAKPLSNLCYKVIFSQKSNKNPKLEAGILILNKQNIILHDSSSKKICQIPNTLSSFSLRDGQELDIKAKKVTIQQKMSFSEYTSLKNSKTQTKSSPKIKNPTPLDVKCQDIPIPEGAFVIDSENKVYVEPFLAQKLRPHQKEGVQFMYNCIAGKRKEGFFGCILADSMGLGKTLQAITLLYTLLRKNPPYLTFARKGIIVSPATLVDNWRDEVIKWLGPCRLSPVVCSGTGKEKKHLLSIFENGPSSLLIISYDSFVKYSKTMKNVCQVIICDEGHLLKNCVTQKNSAISLMQCKRRILLTGTPLQNSLSEFYSCVTLINPGILGDMATFNRLYADPILKAQEPNANNSICDLAWSRSEELWKVTENFILRRTGSLLKTILPPRNEYAIFCKCLDLQKNAYASFISSKLFTLAIEGSNGSNALALTSILRKLVNHPDLVYLSKYNNCDVEDAVKKVIEKFPGDYMKDVERTGYSSKLKFFDVIMTESVARKEKVVVVSCFTKTLDMIEQHCRIKEFKFLRLDGSTLTKNRMPLVTSFNTSPHSLVFLLSTKAGGCGLNLIGANRLILYDPDWNPSSDKQAMGRIWRDGQKKPVYIYRLFLSGTIDEKIYQRQTAKENLSSTVVDAKKAVSKFSKEDLKEIFSLSNFCTSITNSDVIFDDSESLLKSAEPCIDMYKKIKADWEVVETEKIDFTEAKKENLDLEKTQDMPKNKRKKPQTSKK</sequence>
<dbReference type="AlphaFoldDB" id="A0A1R2BYN2"/>
<evidence type="ECO:0008006" key="7">
    <source>
        <dbReference type="Google" id="ProtNLM"/>
    </source>
</evidence>
<dbReference type="EMBL" id="MPUH01000368">
    <property type="protein sequence ID" value="OMJ81735.1"/>
    <property type="molecule type" value="Genomic_DNA"/>
</dbReference>
<evidence type="ECO:0000313" key="5">
    <source>
        <dbReference type="EMBL" id="OMJ81735.1"/>
    </source>
</evidence>
<dbReference type="GO" id="GO:0016787">
    <property type="term" value="F:hydrolase activity"/>
    <property type="evidence" value="ECO:0007669"/>
    <property type="project" value="UniProtKB-KW"/>
</dbReference>
<feature type="compositionally biased region" description="Basic residues" evidence="2">
    <location>
        <begin position="1027"/>
        <end position="1037"/>
    </location>
</feature>
<protein>
    <recommendedName>
        <fullName evidence="7">DNA repair and recombination protein RAD54B</fullName>
    </recommendedName>
</protein>
<proteinExistence type="predicted"/>
<dbReference type="GO" id="GO:0000724">
    <property type="term" value="P:double-strand break repair via homologous recombination"/>
    <property type="evidence" value="ECO:0007669"/>
    <property type="project" value="TreeGrafter"/>
</dbReference>
<feature type="compositionally biased region" description="Basic and acidic residues" evidence="2">
    <location>
        <begin position="1017"/>
        <end position="1026"/>
    </location>
</feature>
<dbReference type="Proteomes" id="UP000187209">
    <property type="component" value="Unassembled WGS sequence"/>
</dbReference>
<keyword evidence="1" id="KW-0378">Hydrolase</keyword>
<evidence type="ECO:0000259" key="3">
    <source>
        <dbReference type="PROSITE" id="PS51192"/>
    </source>
</evidence>
<dbReference type="PANTHER" id="PTHR45629">
    <property type="entry name" value="SNF2/RAD54 FAMILY MEMBER"/>
    <property type="match status" value="1"/>
</dbReference>
<dbReference type="OrthoDB" id="413460at2759"/>
<dbReference type="PROSITE" id="PS51192">
    <property type="entry name" value="HELICASE_ATP_BIND_1"/>
    <property type="match status" value="1"/>
</dbReference>
<dbReference type="InterPro" id="IPR038718">
    <property type="entry name" value="SNF2-like_sf"/>
</dbReference>
<dbReference type="PROSITE" id="PS51194">
    <property type="entry name" value="HELICASE_CTER"/>
    <property type="match status" value="1"/>
</dbReference>
<dbReference type="InterPro" id="IPR014001">
    <property type="entry name" value="Helicase_ATP-bd"/>
</dbReference>
<dbReference type="CDD" id="cd18793">
    <property type="entry name" value="SF2_C_SNF"/>
    <property type="match status" value="1"/>
</dbReference>
<dbReference type="SMART" id="SM00487">
    <property type="entry name" value="DEXDc"/>
    <property type="match status" value="1"/>
</dbReference>
<dbReference type="SUPFAM" id="SSF52540">
    <property type="entry name" value="P-loop containing nucleoside triphosphate hydrolases"/>
    <property type="match status" value="2"/>
</dbReference>